<dbReference type="STRING" id="208439.AJAP_27895"/>
<reference evidence="2 3" key="1">
    <citation type="journal article" date="2014" name="J. Biotechnol.">
        <title>Complete genome sequence of the actinobacterium Amycolatopsis japonica MG417-CF17(T) (=DSM 44213T) producing (S,S)-N,N'-ethylenediaminedisuccinic acid.</title>
        <authorList>
            <person name="Stegmann E."/>
            <person name="Albersmeier A."/>
            <person name="Spohn M."/>
            <person name="Gert H."/>
            <person name="Weber T."/>
            <person name="Wohlleben W."/>
            <person name="Kalinowski J."/>
            <person name="Ruckert C."/>
        </authorList>
    </citation>
    <scope>NUCLEOTIDE SEQUENCE [LARGE SCALE GENOMIC DNA]</scope>
    <source>
        <strain evidence="3">MG417-CF17 (DSM 44213)</strain>
    </source>
</reference>
<dbReference type="Pfam" id="PF13384">
    <property type="entry name" value="HTH_23"/>
    <property type="match status" value="1"/>
</dbReference>
<dbReference type="SUPFAM" id="SSF46689">
    <property type="entry name" value="Homeodomain-like"/>
    <property type="match status" value="1"/>
</dbReference>
<organism evidence="2 3">
    <name type="scientific">Amycolatopsis japonica</name>
    <dbReference type="NCBI Taxonomy" id="208439"/>
    <lineage>
        <taxon>Bacteria</taxon>
        <taxon>Bacillati</taxon>
        <taxon>Actinomycetota</taxon>
        <taxon>Actinomycetes</taxon>
        <taxon>Pseudonocardiales</taxon>
        <taxon>Pseudonocardiaceae</taxon>
        <taxon>Amycolatopsis</taxon>
        <taxon>Amycolatopsis japonica group</taxon>
    </lineage>
</organism>
<evidence type="ECO:0000256" key="1">
    <source>
        <dbReference type="SAM" id="Coils"/>
    </source>
</evidence>
<dbReference type="HOGENOM" id="CLU_2566307_0_0_11"/>
<protein>
    <submittedName>
        <fullName evidence="2">Uncharacterized protein</fullName>
    </submittedName>
</protein>
<name>A0A075UZL6_9PSEU</name>
<dbReference type="KEGG" id="aja:AJAP_27895"/>
<keyword evidence="1" id="KW-0175">Coiled coil</keyword>
<sequence length="81" mass="9533">MSDALADFRAAYLRLEEEISRLRTENEELRAGLRNDKKLSPREVARIRDLRADGWKQRDIADAFDINPATVSRIVRGEYWR</sequence>
<feature type="coiled-coil region" evidence="1">
    <location>
        <begin position="5"/>
        <end position="32"/>
    </location>
</feature>
<dbReference type="InterPro" id="IPR009057">
    <property type="entry name" value="Homeodomain-like_sf"/>
</dbReference>
<proteinExistence type="predicted"/>
<evidence type="ECO:0000313" key="3">
    <source>
        <dbReference type="Proteomes" id="UP000028492"/>
    </source>
</evidence>
<evidence type="ECO:0000313" key="2">
    <source>
        <dbReference type="EMBL" id="AIG78423.1"/>
    </source>
</evidence>
<dbReference type="EMBL" id="CP008953">
    <property type="protein sequence ID" value="AIG78423.1"/>
    <property type="molecule type" value="Genomic_DNA"/>
</dbReference>
<dbReference type="AlphaFoldDB" id="A0A075UZL6"/>
<accession>A0A075UZL6</accession>
<keyword evidence="3" id="KW-1185">Reference proteome</keyword>
<dbReference type="Gene3D" id="1.10.10.60">
    <property type="entry name" value="Homeodomain-like"/>
    <property type="match status" value="1"/>
</dbReference>
<gene>
    <name evidence="2" type="ORF">AJAP_27895</name>
</gene>
<dbReference type="Proteomes" id="UP000028492">
    <property type="component" value="Chromosome"/>
</dbReference>
<dbReference type="RefSeq" id="WP_038516635.1">
    <property type="nucleotide sequence ID" value="NZ_CP008953.1"/>
</dbReference>